<dbReference type="Proteomes" id="UP000078561">
    <property type="component" value="Unassembled WGS sequence"/>
</dbReference>
<evidence type="ECO:0000313" key="5">
    <source>
        <dbReference type="Proteomes" id="UP000078561"/>
    </source>
</evidence>
<dbReference type="Gene3D" id="1.10.287.370">
    <property type="match status" value="1"/>
</dbReference>
<keyword evidence="3" id="KW-0175">Coiled coil</keyword>
<dbReference type="InterPro" id="IPR027235">
    <property type="entry name" value="PFD2"/>
</dbReference>
<dbReference type="GO" id="GO:0006457">
    <property type="term" value="P:protein folding"/>
    <property type="evidence" value="ECO:0007669"/>
    <property type="project" value="InterPro"/>
</dbReference>
<dbReference type="GO" id="GO:0051082">
    <property type="term" value="F:unfolded protein binding"/>
    <property type="evidence" value="ECO:0007669"/>
    <property type="project" value="InterPro"/>
</dbReference>
<keyword evidence="2" id="KW-0143">Chaperone</keyword>
<name>A0A168MQ96_ABSGL</name>
<dbReference type="Pfam" id="PF01920">
    <property type="entry name" value="Prefoldin_2"/>
    <property type="match status" value="1"/>
</dbReference>
<dbReference type="CDD" id="cd23163">
    <property type="entry name" value="Prefoldin_2"/>
    <property type="match status" value="1"/>
</dbReference>
<evidence type="ECO:0000256" key="1">
    <source>
        <dbReference type="ARBA" id="ARBA00008045"/>
    </source>
</evidence>
<organism evidence="4">
    <name type="scientific">Absidia glauca</name>
    <name type="common">Pin mould</name>
    <dbReference type="NCBI Taxonomy" id="4829"/>
    <lineage>
        <taxon>Eukaryota</taxon>
        <taxon>Fungi</taxon>
        <taxon>Fungi incertae sedis</taxon>
        <taxon>Mucoromycota</taxon>
        <taxon>Mucoromycotina</taxon>
        <taxon>Mucoromycetes</taxon>
        <taxon>Mucorales</taxon>
        <taxon>Cunninghamellaceae</taxon>
        <taxon>Absidia</taxon>
    </lineage>
</organism>
<evidence type="ECO:0000256" key="2">
    <source>
        <dbReference type="ARBA" id="ARBA00023186"/>
    </source>
</evidence>
<dbReference type="OMA" id="CFKMIGG"/>
<comment type="similarity">
    <text evidence="1">Belongs to the prefoldin subunit beta family.</text>
</comment>
<dbReference type="SUPFAM" id="SSF46579">
    <property type="entry name" value="Prefoldin"/>
    <property type="match status" value="1"/>
</dbReference>
<dbReference type="FunCoup" id="A0A168MQ96">
    <property type="interactions" value="694"/>
</dbReference>
<dbReference type="InterPro" id="IPR002777">
    <property type="entry name" value="PFD_beta-like"/>
</dbReference>
<evidence type="ECO:0008006" key="6">
    <source>
        <dbReference type="Google" id="ProtNLM"/>
    </source>
</evidence>
<evidence type="ECO:0000256" key="3">
    <source>
        <dbReference type="SAM" id="Coils"/>
    </source>
</evidence>
<gene>
    <name evidence="4" type="primary">ABSGL_04549.1 scaffold 5475</name>
</gene>
<dbReference type="InterPro" id="IPR009053">
    <property type="entry name" value="Prefoldin"/>
</dbReference>
<evidence type="ECO:0000313" key="4">
    <source>
        <dbReference type="EMBL" id="SAL98978.1"/>
    </source>
</evidence>
<dbReference type="InParanoid" id="A0A168MQ96"/>
<keyword evidence="5" id="KW-1185">Reference proteome</keyword>
<dbReference type="PANTHER" id="PTHR13303">
    <property type="entry name" value="PREFOLDIN SUBUNIT 2"/>
    <property type="match status" value="1"/>
</dbReference>
<reference evidence="4" key="1">
    <citation type="submission" date="2016-04" db="EMBL/GenBank/DDBJ databases">
        <authorList>
            <person name="Evans L.H."/>
            <person name="Alamgir A."/>
            <person name="Owens N."/>
            <person name="Weber N.D."/>
            <person name="Virtaneva K."/>
            <person name="Barbian K."/>
            <person name="Babar A."/>
            <person name="Rosenke K."/>
        </authorList>
    </citation>
    <scope>NUCLEOTIDE SEQUENCE [LARGE SCALE GENOMIC DNA]</scope>
    <source>
        <strain evidence="4">CBS 101.48</strain>
    </source>
</reference>
<dbReference type="OrthoDB" id="29646at2759"/>
<dbReference type="AlphaFoldDB" id="A0A168MQ96"/>
<dbReference type="GO" id="GO:0016272">
    <property type="term" value="C:prefoldin complex"/>
    <property type="evidence" value="ECO:0007669"/>
    <property type="project" value="InterPro"/>
</dbReference>
<dbReference type="EMBL" id="LT552383">
    <property type="protein sequence ID" value="SAL98978.1"/>
    <property type="molecule type" value="Genomic_DNA"/>
</dbReference>
<proteinExistence type="inferred from homology"/>
<accession>A0A168MQ96</accession>
<protein>
    <recommendedName>
        <fullName evidence="6">Prefoldin subunit 2</fullName>
    </recommendedName>
</protein>
<feature type="coiled-coil region" evidence="3">
    <location>
        <begin position="29"/>
        <end position="56"/>
    </location>
</feature>
<dbReference type="STRING" id="4829.A0A168MQ96"/>
<dbReference type="FunFam" id="1.10.287.370:FF:000002">
    <property type="entry name" value="Prefoldin subunit 2"/>
    <property type="match status" value="1"/>
</dbReference>
<sequence>MSSKKPTDAELQQQPIIVINFINLVLLQYNQYKNELQSMAQKIGELESEVEEHKLVIDSISPLEPERKCFRMVGGVLVERTVKEVLPALETNFSGIQQVIQSLLQSYKRKEQDFVDFQKKHNIKIIIIILLYWLTPVGNELKSS</sequence>